<protein>
    <submittedName>
        <fullName evidence="1">Uncharacterized protein</fullName>
    </submittedName>
</protein>
<comment type="caution">
    <text evidence="1">The sequence shown here is derived from an EMBL/GenBank/DDBJ whole genome shotgun (WGS) entry which is preliminary data.</text>
</comment>
<accession>A0ACC1KQK4</accession>
<gene>
    <name evidence="1" type="ORF">GGI18_000022</name>
</gene>
<name>A0ACC1KQK4_9FUNG</name>
<evidence type="ECO:0000313" key="2">
    <source>
        <dbReference type="Proteomes" id="UP001140066"/>
    </source>
</evidence>
<dbReference type="EMBL" id="JANBUK010000001">
    <property type="protein sequence ID" value="KAJ2792899.1"/>
    <property type="molecule type" value="Genomic_DNA"/>
</dbReference>
<keyword evidence="2" id="KW-1185">Reference proteome</keyword>
<proteinExistence type="predicted"/>
<dbReference type="Proteomes" id="UP001140066">
    <property type="component" value="Unassembled WGS sequence"/>
</dbReference>
<evidence type="ECO:0000313" key="1">
    <source>
        <dbReference type="EMBL" id="KAJ2792899.1"/>
    </source>
</evidence>
<sequence length="397" mass="44025">MPRLVLQTSNPVVDLQQYRAKCNELEELASRFRAKCLDYDRLSSRYDQLRSGLNEQRMQQLKKTSSAAALARKPGTPLTNRDPFIELNAPEQTTKGIPARHGPKRTSPTEQVSPDNARVGSGAVEGTTPTKRPRHSTLTTSLPGILSSPLTSHKPHFPLNPRKRSSQETRLDFSDPPYMPEDEGVLLCLGTHPEEGESEHRDEDAADDSAWQLMLQTPTRPERQYPEFPRDSSDSDSGGRKSESGSVCAQPSPDLQRILDAVGDCELCRSFYSVPGLVLPKRDPTTLCQHASGSRKSRGKAAADWGARNACNDGAMPHEGMAAPPLRHYRDATMSAPRPERSSTSSCQPGPVRQPPKSEQRRPTTPDHFWDIDYFPPINALGVDTFRRNKHQNSDSS</sequence>
<organism evidence="1 2">
    <name type="scientific">Coemansia linderi</name>
    <dbReference type="NCBI Taxonomy" id="2663919"/>
    <lineage>
        <taxon>Eukaryota</taxon>
        <taxon>Fungi</taxon>
        <taxon>Fungi incertae sedis</taxon>
        <taxon>Zoopagomycota</taxon>
        <taxon>Kickxellomycotina</taxon>
        <taxon>Kickxellomycetes</taxon>
        <taxon>Kickxellales</taxon>
        <taxon>Kickxellaceae</taxon>
        <taxon>Coemansia</taxon>
    </lineage>
</organism>
<reference evidence="1" key="1">
    <citation type="submission" date="2022-07" db="EMBL/GenBank/DDBJ databases">
        <title>Phylogenomic reconstructions and comparative analyses of Kickxellomycotina fungi.</title>
        <authorList>
            <person name="Reynolds N.K."/>
            <person name="Stajich J.E."/>
            <person name="Barry K."/>
            <person name="Grigoriev I.V."/>
            <person name="Crous P."/>
            <person name="Smith M.E."/>
        </authorList>
    </citation>
    <scope>NUCLEOTIDE SEQUENCE</scope>
    <source>
        <strain evidence="1">BCRC 34191</strain>
    </source>
</reference>